<dbReference type="PANTHER" id="PTHR45947">
    <property type="entry name" value="SULFOQUINOVOSYL TRANSFERASE SQD2"/>
    <property type="match status" value="1"/>
</dbReference>
<dbReference type="PANTHER" id="PTHR45947:SF3">
    <property type="entry name" value="SULFOQUINOVOSYL TRANSFERASE SQD2"/>
    <property type="match status" value="1"/>
</dbReference>
<proteinExistence type="predicted"/>
<comment type="caution">
    <text evidence="2">The sequence shown here is derived from an EMBL/GenBank/DDBJ whole genome shotgun (WGS) entry which is preliminary data.</text>
</comment>
<evidence type="ECO:0000313" key="2">
    <source>
        <dbReference type="EMBL" id="HIP74995.1"/>
    </source>
</evidence>
<keyword evidence="2" id="KW-0808">Transferase</keyword>
<gene>
    <name evidence="2" type="ORF">EYH13_02350</name>
</gene>
<dbReference type="Pfam" id="PF13439">
    <property type="entry name" value="Glyco_transf_4"/>
    <property type="match status" value="1"/>
</dbReference>
<dbReference type="GO" id="GO:0016757">
    <property type="term" value="F:glycosyltransferase activity"/>
    <property type="evidence" value="ECO:0007669"/>
    <property type="project" value="TreeGrafter"/>
</dbReference>
<evidence type="ECO:0000259" key="1">
    <source>
        <dbReference type="Pfam" id="PF13439"/>
    </source>
</evidence>
<dbReference type="Gene3D" id="3.40.50.2000">
    <property type="entry name" value="Glycogen Phosphorylase B"/>
    <property type="match status" value="1"/>
</dbReference>
<dbReference type="InterPro" id="IPR028098">
    <property type="entry name" value="Glyco_trans_4-like_N"/>
</dbReference>
<reference evidence="2" key="1">
    <citation type="journal article" date="2020" name="ISME J.">
        <title>Gammaproteobacteria mediating utilization of methyl-, sulfur- and petroleum organic compounds in deep ocean hydrothermal plumes.</title>
        <authorList>
            <person name="Zhou Z."/>
            <person name="Liu Y."/>
            <person name="Pan J."/>
            <person name="Cron B.R."/>
            <person name="Toner B.M."/>
            <person name="Anantharaman K."/>
            <person name="Breier J.A."/>
            <person name="Dick G.J."/>
            <person name="Li M."/>
        </authorList>
    </citation>
    <scope>NUCLEOTIDE SEQUENCE</scope>
    <source>
        <strain evidence="2">SZUA-1451</strain>
    </source>
</reference>
<dbReference type="AlphaFoldDB" id="A0A833DZ04"/>
<organism evidence="2 3">
    <name type="scientific">Thermococcus paralvinellae</name>
    <dbReference type="NCBI Taxonomy" id="582419"/>
    <lineage>
        <taxon>Archaea</taxon>
        <taxon>Methanobacteriati</taxon>
        <taxon>Methanobacteriota</taxon>
        <taxon>Thermococci</taxon>
        <taxon>Thermococcales</taxon>
        <taxon>Thermococcaceae</taxon>
        <taxon>Thermococcus</taxon>
    </lineage>
</organism>
<feature type="domain" description="Glycosyltransferase subfamily 4-like N-terminal" evidence="1">
    <location>
        <begin position="14"/>
        <end position="119"/>
    </location>
</feature>
<sequence length="132" mass="15044">MKILMVGHYPPHTGGIANHLDNLVRELRKKHEVHVLTYGPITPREFEKEFVHQVKPPNLFGIRGISFTLLASKKIEELHRKHEFDLIHAHFIGTTSYAGILAKEKVKIPVIVTAHGSDLDFMSKLPLGKYYV</sequence>
<protein>
    <submittedName>
        <fullName evidence="2">Glycosyltransferase family 4 protein</fullName>
    </submittedName>
</protein>
<feature type="non-terminal residue" evidence="2">
    <location>
        <position position="132"/>
    </location>
</feature>
<evidence type="ECO:0000313" key="3">
    <source>
        <dbReference type="Proteomes" id="UP000649326"/>
    </source>
</evidence>
<dbReference type="SUPFAM" id="SSF53756">
    <property type="entry name" value="UDP-Glycosyltransferase/glycogen phosphorylase"/>
    <property type="match status" value="1"/>
</dbReference>
<dbReference type="Proteomes" id="UP000649326">
    <property type="component" value="Unassembled WGS sequence"/>
</dbReference>
<dbReference type="InterPro" id="IPR050194">
    <property type="entry name" value="Glycosyltransferase_grp1"/>
</dbReference>
<dbReference type="EMBL" id="DQUG01000097">
    <property type="protein sequence ID" value="HIP74995.1"/>
    <property type="molecule type" value="Genomic_DNA"/>
</dbReference>
<name>A0A833DZ04_9EURY</name>
<accession>A0A833DZ04</accession>